<dbReference type="AlphaFoldDB" id="A0AA38FCQ8"/>
<accession>A0AA38FCQ8</accession>
<gene>
    <name evidence="1" type="ORF">KI387_029410</name>
</gene>
<evidence type="ECO:0000313" key="2">
    <source>
        <dbReference type="Proteomes" id="UP000824469"/>
    </source>
</evidence>
<keyword evidence="2" id="KW-1185">Reference proteome</keyword>
<dbReference type="InterPro" id="IPR012337">
    <property type="entry name" value="RNaseH-like_sf"/>
</dbReference>
<organism evidence="1 2">
    <name type="scientific">Taxus chinensis</name>
    <name type="common">Chinese yew</name>
    <name type="synonym">Taxus wallichiana var. chinensis</name>
    <dbReference type="NCBI Taxonomy" id="29808"/>
    <lineage>
        <taxon>Eukaryota</taxon>
        <taxon>Viridiplantae</taxon>
        <taxon>Streptophyta</taxon>
        <taxon>Embryophyta</taxon>
        <taxon>Tracheophyta</taxon>
        <taxon>Spermatophyta</taxon>
        <taxon>Pinopsida</taxon>
        <taxon>Pinidae</taxon>
        <taxon>Conifers II</taxon>
        <taxon>Cupressales</taxon>
        <taxon>Taxaceae</taxon>
        <taxon>Taxus</taxon>
    </lineage>
</organism>
<sequence>VSSSSASERNWSTYGWIHSVKRNRLTSARAEKLVAVRSALRLINCKTPEYKQTPVLRWDVDPKEPRQ</sequence>
<proteinExistence type="predicted"/>
<evidence type="ECO:0000313" key="1">
    <source>
        <dbReference type="EMBL" id="KAH9297728.1"/>
    </source>
</evidence>
<reference evidence="1 2" key="1">
    <citation type="journal article" date="2021" name="Nat. Plants">
        <title>The Taxus genome provides insights into paclitaxel biosynthesis.</title>
        <authorList>
            <person name="Xiong X."/>
            <person name="Gou J."/>
            <person name="Liao Q."/>
            <person name="Li Y."/>
            <person name="Zhou Q."/>
            <person name="Bi G."/>
            <person name="Li C."/>
            <person name="Du R."/>
            <person name="Wang X."/>
            <person name="Sun T."/>
            <person name="Guo L."/>
            <person name="Liang H."/>
            <person name="Lu P."/>
            <person name="Wu Y."/>
            <person name="Zhang Z."/>
            <person name="Ro D.K."/>
            <person name="Shang Y."/>
            <person name="Huang S."/>
            <person name="Yan J."/>
        </authorList>
    </citation>
    <scope>NUCLEOTIDE SEQUENCE [LARGE SCALE GENOMIC DNA]</scope>
    <source>
        <strain evidence="1">Ta-2019</strain>
    </source>
</reference>
<evidence type="ECO:0008006" key="3">
    <source>
        <dbReference type="Google" id="ProtNLM"/>
    </source>
</evidence>
<feature type="non-terminal residue" evidence="1">
    <location>
        <position position="1"/>
    </location>
</feature>
<dbReference type="Proteomes" id="UP000824469">
    <property type="component" value="Unassembled WGS sequence"/>
</dbReference>
<protein>
    <recommendedName>
        <fullName evidence="3">HAT C-terminal dimerisation domain-containing protein</fullName>
    </recommendedName>
</protein>
<comment type="caution">
    <text evidence="1">The sequence shown here is derived from an EMBL/GenBank/DDBJ whole genome shotgun (WGS) entry which is preliminary data.</text>
</comment>
<dbReference type="SUPFAM" id="SSF53098">
    <property type="entry name" value="Ribonuclease H-like"/>
    <property type="match status" value="1"/>
</dbReference>
<name>A0AA38FCQ8_TAXCH</name>
<feature type="non-terminal residue" evidence="1">
    <location>
        <position position="67"/>
    </location>
</feature>
<dbReference type="EMBL" id="JAHRHJ020000010">
    <property type="protein sequence ID" value="KAH9297728.1"/>
    <property type="molecule type" value="Genomic_DNA"/>
</dbReference>